<protein>
    <submittedName>
        <fullName evidence="1">Uncharacterized protein</fullName>
    </submittedName>
</protein>
<organism evidence="1 2">
    <name type="scientific">Parnassius mnemosyne</name>
    <name type="common">clouded apollo</name>
    <dbReference type="NCBI Taxonomy" id="213953"/>
    <lineage>
        <taxon>Eukaryota</taxon>
        <taxon>Metazoa</taxon>
        <taxon>Ecdysozoa</taxon>
        <taxon>Arthropoda</taxon>
        <taxon>Hexapoda</taxon>
        <taxon>Insecta</taxon>
        <taxon>Pterygota</taxon>
        <taxon>Neoptera</taxon>
        <taxon>Endopterygota</taxon>
        <taxon>Lepidoptera</taxon>
        <taxon>Glossata</taxon>
        <taxon>Ditrysia</taxon>
        <taxon>Papilionoidea</taxon>
        <taxon>Papilionidae</taxon>
        <taxon>Parnassiinae</taxon>
        <taxon>Parnassini</taxon>
        <taxon>Parnassius</taxon>
        <taxon>Driopa</taxon>
    </lineage>
</organism>
<name>A0AAV1M547_9NEOP</name>
<sequence length="140" mass="16341">MCMRLSTDQFEFLLKKVQGLDTNMSVAIPANIKLEVTLSFLATGSSYRMLSHFYRVSKPAISKFIPEVLVSVYHQLYLYPHKIFNYRLSRPRRIVENAFGILVTTIPTNVTFIDKLFVHHTLHNWLRKTSSTYLTWGRVD</sequence>
<proteinExistence type="predicted"/>
<dbReference type="Proteomes" id="UP001314205">
    <property type="component" value="Unassembled WGS sequence"/>
</dbReference>
<dbReference type="AlphaFoldDB" id="A0AAV1M547"/>
<evidence type="ECO:0000313" key="2">
    <source>
        <dbReference type="Proteomes" id="UP001314205"/>
    </source>
</evidence>
<dbReference type="EMBL" id="CAVLGL010000137">
    <property type="protein sequence ID" value="CAK1602310.1"/>
    <property type="molecule type" value="Genomic_DNA"/>
</dbReference>
<evidence type="ECO:0000313" key="1">
    <source>
        <dbReference type="EMBL" id="CAK1602310.1"/>
    </source>
</evidence>
<accession>A0AAV1M547</accession>
<keyword evidence="2" id="KW-1185">Reference proteome</keyword>
<reference evidence="1 2" key="1">
    <citation type="submission" date="2023-11" db="EMBL/GenBank/DDBJ databases">
        <authorList>
            <person name="Hedman E."/>
            <person name="Englund M."/>
            <person name="Stromberg M."/>
            <person name="Nyberg Akerstrom W."/>
            <person name="Nylinder S."/>
            <person name="Jareborg N."/>
            <person name="Kallberg Y."/>
            <person name="Kronander E."/>
        </authorList>
    </citation>
    <scope>NUCLEOTIDE SEQUENCE [LARGE SCALE GENOMIC DNA]</scope>
</reference>
<gene>
    <name evidence="1" type="ORF">PARMNEM_LOCUS20834</name>
</gene>
<comment type="caution">
    <text evidence="1">The sequence shown here is derived from an EMBL/GenBank/DDBJ whole genome shotgun (WGS) entry which is preliminary data.</text>
</comment>